<organism evidence="2 3">
    <name type="scientific">Pontimicrobium aquaticum</name>
    <dbReference type="NCBI Taxonomy" id="2565367"/>
    <lineage>
        <taxon>Bacteria</taxon>
        <taxon>Pseudomonadati</taxon>
        <taxon>Bacteroidota</taxon>
        <taxon>Flavobacteriia</taxon>
        <taxon>Flavobacteriales</taxon>
        <taxon>Flavobacteriaceae</taxon>
        <taxon>Pontimicrobium</taxon>
    </lineage>
</organism>
<feature type="transmembrane region" description="Helical" evidence="1">
    <location>
        <begin position="33"/>
        <end position="53"/>
    </location>
</feature>
<feature type="transmembrane region" description="Helical" evidence="1">
    <location>
        <begin position="74"/>
        <end position="92"/>
    </location>
</feature>
<reference evidence="2 3" key="1">
    <citation type="submission" date="2019-04" db="EMBL/GenBank/DDBJ databases">
        <title>Lacinutrix sp. nov., isolated from marine water.</title>
        <authorList>
            <person name="Kim W."/>
        </authorList>
    </citation>
    <scope>NUCLEOTIDE SEQUENCE [LARGE SCALE GENOMIC DNA]</scope>
    <source>
        <strain evidence="2 3">CAU 1491</strain>
    </source>
</reference>
<proteinExistence type="predicted"/>
<sequence length="341" mass="38584">MDRRLLGNILIVVLVILIGSGVLMYLMPFNKGIASLHTFFSMLFVLGMIFHLINNKLPLTNYISGKRQSKFKKLQAPLIFSIAILVVVSLYFQVPGFSAFYEFGNQIRNQQLGKKEVNFDYEVIDIKRAIGKHTISVELKKGEAFQYPLFAIWIEDAQGNYIQTLYISRVISSSKFDFGKKVNGTWESATVRRPEALPYWSHKRGIKAADGLYMPLGNSSDIDAYSGATPTGNFIINSKSEITKGNYKILVELNQSYDWNEYYTKDRYPNDKIYSGSGQVGQPSLIYEAQISSNDFDSNAYKLMNLVGHGHYSGKNGELYEDLSQVTSAKKIADRIIIHLK</sequence>
<accession>A0A4U0EW22</accession>
<name>A0A4U0EW22_9FLAO</name>
<dbReference type="RefSeq" id="WP_136843131.1">
    <property type="nucleotide sequence ID" value="NZ_SUPL01000004.1"/>
</dbReference>
<keyword evidence="3" id="KW-1185">Reference proteome</keyword>
<keyword evidence="1" id="KW-1133">Transmembrane helix</keyword>
<comment type="caution">
    <text evidence="2">The sequence shown here is derived from an EMBL/GenBank/DDBJ whole genome shotgun (WGS) entry which is preliminary data.</text>
</comment>
<evidence type="ECO:0000313" key="3">
    <source>
        <dbReference type="Proteomes" id="UP000307657"/>
    </source>
</evidence>
<dbReference type="EMBL" id="SUPL01000004">
    <property type="protein sequence ID" value="TJY35938.1"/>
    <property type="molecule type" value="Genomic_DNA"/>
</dbReference>
<evidence type="ECO:0000313" key="2">
    <source>
        <dbReference type="EMBL" id="TJY35938.1"/>
    </source>
</evidence>
<keyword evidence="1" id="KW-0812">Transmembrane</keyword>
<feature type="transmembrane region" description="Helical" evidence="1">
    <location>
        <begin position="5"/>
        <end position="27"/>
    </location>
</feature>
<dbReference type="AlphaFoldDB" id="A0A4U0EW22"/>
<keyword evidence="1" id="KW-0472">Membrane</keyword>
<evidence type="ECO:0008006" key="4">
    <source>
        <dbReference type="Google" id="ProtNLM"/>
    </source>
</evidence>
<gene>
    <name evidence="2" type="ORF">E5167_08735</name>
</gene>
<evidence type="ECO:0000256" key="1">
    <source>
        <dbReference type="SAM" id="Phobius"/>
    </source>
</evidence>
<dbReference type="OrthoDB" id="1027826at2"/>
<protein>
    <recommendedName>
        <fullName evidence="4">DUF4405 domain-containing protein</fullName>
    </recommendedName>
</protein>
<dbReference type="Proteomes" id="UP000307657">
    <property type="component" value="Unassembled WGS sequence"/>
</dbReference>